<evidence type="ECO:0000313" key="16">
    <source>
        <dbReference type="Proteomes" id="UP000001997"/>
    </source>
</evidence>
<protein>
    <recommendedName>
        <fullName evidence="12">D-serine dehydratase</fullName>
        <ecNumber evidence="11">4.3.1.18</ecNumber>
    </recommendedName>
    <alternativeName>
        <fullName evidence="13">D-serine deaminase</fullName>
    </alternativeName>
</protein>
<evidence type="ECO:0000256" key="4">
    <source>
        <dbReference type="ARBA" id="ARBA00022575"/>
    </source>
</evidence>
<comment type="similarity">
    <text evidence="3">Belongs to the DSD1 family.</text>
</comment>
<proteinExistence type="inferred from homology"/>
<dbReference type="STRING" id="294746.A5DJ34"/>
<evidence type="ECO:0000259" key="14">
    <source>
        <dbReference type="SMART" id="SM01119"/>
    </source>
</evidence>
<comment type="function">
    <text evidence="10">Catalyzes the conversion of D-serine to pyruvate and ammonia. May play a role in D-serine detoxification.</text>
</comment>
<dbReference type="GO" id="GO:0046872">
    <property type="term" value="F:metal ion binding"/>
    <property type="evidence" value="ECO:0007669"/>
    <property type="project" value="UniProtKB-KW"/>
</dbReference>
<feature type="domain" description="D-serine dehydratase-like" evidence="14">
    <location>
        <begin position="303"/>
        <end position="406"/>
    </location>
</feature>
<dbReference type="SUPFAM" id="SSF51419">
    <property type="entry name" value="PLP-binding barrel"/>
    <property type="match status" value="1"/>
</dbReference>
<evidence type="ECO:0000256" key="10">
    <source>
        <dbReference type="ARBA" id="ARBA00055764"/>
    </source>
</evidence>
<evidence type="ECO:0000256" key="5">
    <source>
        <dbReference type="ARBA" id="ARBA00022723"/>
    </source>
</evidence>
<accession>A5DJ34</accession>
<keyword evidence="16" id="KW-1185">Reference proteome</keyword>
<dbReference type="Proteomes" id="UP000001997">
    <property type="component" value="Unassembled WGS sequence"/>
</dbReference>
<dbReference type="SMART" id="SM01119">
    <property type="entry name" value="D-ser_dehydrat"/>
    <property type="match status" value="1"/>
</dbReference>
<dbReference type="PANTHER" id="PTHR28004:SF2">
    <property type="entry name" value="D-SERINE DEHYDRATASE"/>
    <property type="match status" value="1"/>
</dbReference>
<dbReference type="RefSeq" id="XP_001483903.2">
    <property type="nucleotide sequence ID" value="XM_001483853.1"/>
</dbReference>
<gene>
    <name evidence="15" type="ORF">PGUG_03285</name>
</gene>
<keyword evidence="7" id="KW-0663">Pyridoxal phosphate</keyword>
<keyword evidence="4" id="KW-0216">Detoxification</keyword>
<dbReference type="Gene3D" id="3.20.20.10">
    <property type="entry name" value="Alanine racemase"/>
    <property type="match status" value="1"/>
</dbReference>
<dbReference type="InterPro" id="IPR042208">
    <property type="entry name" value="D-ser_dehydrat-like_sf"/>
</dbReference>
<keyword evidence="5" id="KW-0479">Metal-binding</keyword>
<keyword evidence="8" id="KW-0456">Lyase</keyword>
<evidence type="ECO:0000256" key="11">
    <source>
        <dbReference type="ARBA" id="ARBA00066349"/>
    </source>
</evidence>
<dbReference type="GO" id="GO:0008721">
    <property type="term" value="F:D-serine ammonia-lyase activity"/>
    <property type="evidence" value="ECO:0007669"/>
    <property type="project" value="UniProtKB-EC"/>
</dbReference>
<dbReference type="FunFam" id="3.20.20.10:FF:000016">
    <property type="entry name" value="D-serine dehydratase"/>
    <property type="match status" value="1"/>
</dbReference>
<dbReference type="GO" id="GO:0036088">
    <property type="term" value="P:D-serine catabolic process"/>
    <property type="evidence" value="ECO:0007669"/>
    <property type="project" value="TreeGrafter"/>
</dbReference>
<dbReference type="Pfam" id="PF14031">
    <property type="entry name" value="D-ser_dehydrat"/>
    <property type="match status" value="1"/>
</dbReference>
<dbReference type="InterPro" id="IPR029066">
    <property type="entry name" value="PLP-binding_barrel"/>
</dbReference>
<dbReference type="GeneID" id="5125824"/>
<dbReference type="OMA" id="WPRFYGW"/>
<dbReference type="FunCoup" id="A5DJ34">
    <property type="interactions" value="42"/>
</dbReference>
<dbReference type="OrthoDB" id="20198at2759"/>
<dbReference type="GO" id="GO:0009636">
    <property type="term" value="P:response to toxic substance"/>
    <property type="evidence" value="ECO:0007669"/>
    <property type="project" value="UniProtKB-KW"/>
</dbReference>
<evidence type="ECO:0000256" key="13">
    <source>
        <dbReference type="ARBA" id="ARBA00075219"/>
    </source>
</evidence>
<evidence type="ECO:0000256" key="2">
    <source>
        <dbReference type="ARBA" id="ARBA00001947"/>
    </source>
</evidence>
<dbReference type="EMBL" id="CH408158">
    <property type="protein sequence ID" value="EDK39186.2"/>
    <property type="molecule type" value="Genomic_DNA"/>
</dbReference>
<sequence length="420" mass="46369">MPFCSDFNTLPDKQALVAHFKGAKISELPTPNFVVDRKIFRRNCESMLENARKLNAAFRAHVKTHKTVEGTELQLGSGKSTTDRVVVSTLREAWMVMPLVKAGKINDIHFSLPIYESTLDELVAVSTQVPHLRVMLDNPEQLDMLAAYNKGHTHAKKWSIYIKINMGTNRAGLINDTENLHKTIVKALSPEVKCAVEIYGFYCHAGHSYSSKTEDAAKDFLLQEITHAHKATKEALKIDPSLQLHMSVGATPTAHASECLSVEEMEQKLGEPLAAKLELHAGNYPFCDLQQVATNCVGYQDVSIKLYADVVSTYSGRGNKGPGEQLINAGAIALARETGPMPGHGRIVEPAGYENWIVGRLSQEHGILVAEEDKPTDFIPIGTRVGVVPQHSCITAAAHPWFYVVEGNEVVDVWVPWRGW</sequence>
<evidence type="ECO:0000256" key="8">
    <source>
        <dbReference type="ARBA" id="ARBA00023239"/>
    </source>
</evidence>
<name>A5DJ34_PICGU</name>
<dbReference type="AlphaFoldDB" id="A5DJ34"/>
<dbReference type="InterPro" id="IPR026956">
    <property type="entry name" value="D-ser_dehydrat-like_dom"/>
</dbReference>
<dbReference type="InterPro" id="IPR001608">
    <property type="entry name" value="Ala_racemase_N"/>
</dbReference>
<comment type="cofactor">
    <cofactor evidence="1">
        <name>pyridoxal 5'-phosphate</name>
        <dbReference type="ChEBI" id="CHEBI:597326"/>
    </cofactor>
</comment>
<dbReference type="Gene3D" id="2.40.37.20">
    <property type="entry name" value="D-serine dehydratase-like domain"/>
    <property type="match status" value="1"/>
</dbReference>
<reference evidence="15 16" key="1">
    <citation type="journal article" date="2009" name="Nature">
        <title>Evolution of pathogenicity and sexual reproduction in eight Candida genomes.</title>
        <authorList>
            <person name="Butler G."/>
            <person name="Rasmussen M.D."/>
            <person name="Lin M.F."/>
            <person name="Santos M.A."/>
            <person name="Sakthikumar S."/>
            <person name="Munro C.A."/>
            <person name="Rheinbay E."/>
            <person name="Grabherr M."/>
            <person name="Forche A."/>
            <person name="Reedy J.L."/>
            <person name="Agrafioti I."/>
            <person name="Arnaud M.B."/>
            <person name="Bates S."/>
            <person name="Brown A.J."/>
            <person name="Brunke S."/>
            <person name="Costanzo M.C."/>
            <person name="Fitzpatrick D.A."/>
            <person name="de Groot P.W."/>
            <person name="Harris D."/>
            <person name="Hoyer L.L."/>
            <person name="Hube B."/>
            <person name="Klis F.M."/>
            <person name="Kodira C."/>
            <person name="Lennard N."/>
            <person name="Logue M.E."/>
            <person name="Martin R."/>
            <person name="Neiman A.M."/>
            <person name="Nikolaou E."/>
            <person name="Quail M.A."/>
            <person name="Quinn J."/>
            <person name="Santos M.C."/>
            <person name="Schmitzberger F.F."/>
            <person name="Sherlock G."/>
            <person name="Shah P."/>
            <person name="Silverstein K.A."/>
            <person name="Skrzypek M.S."/>
            <person name="Soll D."/>
            <person name="Staggs R."/>
            <person name="Stansfield I."/>
            <person name="Stumpf M.P."/>
            <person name="Sudbery P.E."/>
            <person name="Srikantha T."/>
            <person name="Zeng Q."/>
            <person name="Berman J."/>
            <person name="Berriman M."/>
            <person name="Heitman J."/>
            <person name="Gow N.A."/>
            <person name="Lorenz M.C."/>
            <person name="Birren B.W."/>
            <person name="Kellis M."/>
            <person name="Cuomo C.A."/>
        </authorList>
    </citation>
    <scope>NUCLEOTIDE SEQUENCE [LARGE SCALE GENOMIC DNA]</scope>
    <source>
        <strain evidence="16">ATCC 6260 / CBS 566 / DSM 6381 / JCM 1539 / NBRC 10279 / NRRL Y-324</strain>
    </source>
</reference>
<evidence type="ECO:0000256" key="9">
    <source>
        <dbReference type="ARBA" id="ARBA00051198"/>
    </source>
</evidence>
<organism evidence="15 16">
    <name type="scientific">Meyerozyma guilliermondii (strain ATCC 6260 / CBS 566 / DSM 6381 / JCM 1539 / NBRC 10279 / NRRL Y-324)</name>
    <name type="common">Yeast</name>
    <name type="synonym">Candida guilliermondii</name>
    <dbReference type="NCBI Taxonomy" id="294746"/>
    <lineage>
        <taxon>Eukaryota</taxon>
        <taxon>Fungi</taxon>
        <taxon>Dikarya</taxon>
        <taxon>Ascomycota</taxon>
        <taxon>Saccharomycotina</taxon>
        <taxon>Pichiomycetes</taxon>
        <taxon>Debaryomycetaceae</taxon>
        <taxon>Meyerozyma</taxon>
    </lineage>
</organism>
<dbReference type="PANTHER" id="PTHR28004">
    <property type="entry name" value="ZGC:162816-RELATED"/>
    <property type="match status" value="1"/>
</dbReference>
<comment type="catalytic activity">
    <reaction evidence="9">
        <text>D-serine = pyruvate + NH4(+)</text>
        <dbReference type="Rhea" id="RHEA:13977"/>
        <dbReference type="ChEBI" id="CHEBI:15361"/>
        <dbReference type="ChEBI" id="CHEBI:28938"/>
        <dbReference type="ChEBI" id="CHEBI:35247"/>
        <dbReference type="EC" id="4.3.1.18"/>
    </reaction>
    <physiologicalReaction direction="left-to-right" evidence="9">
        <dbReference type="Rhea" id="RHEA:13978"/>
    </physiologicalReaction>
</comment>
<dbReference type="Pfam" id="PF01168">
    <property type="entry name" value="Ala_racemase_N"/>
    <property type="match status" value="1"/>
</dbReference>
<evidence type="ECO:0000256" key="3">
    <source>
        <dbReference type="ARBA" id="ARBA00005323"/>
    </source>
</evidence>
<dbReference type="EC" id="4.3.1.18" evidence="11"/>
<dbReference type="eggNOG" id="ENOG502QRZ0">
    <property type="taxonomic scope" value="Eukaryota"/>
</dbReference>
<evidence type="ECO:0000256" key="6">
    <source>
        <dbReference type="ARBA" id="ARBA00022833"/>
    </source>
</evidence>
<keyword evidence="6" id="KW-0862">Zinc</keyword>
<evidence type="ECO:0000313" key="15">
    <source>
        <dbReference type="EMBL" id="EDK39186.2"/>
    </source>
</evidence>
<comment type="cofactor">
    <cofactor evidence="2">
        <name>Zn(2+)</name>
        <dbReference type="ChEBI" id="CHEBI:29105"/>
    </cofactor>
</comment>
<dbReference type="VEuPathDB" id="FungiDB:PGUG_03285"/>
<dbReference type="HOGENOM" id="CLU_031639_0_0_1"/>
<evidence type="ECO:0000256" key="1">
    <source>
        <dbReference type="ARBA" id="ARBA00001933"/>
    </source>
</evidence>
<dbReference type="InterPro" id="IPR051466">
    <property type="entry name" value="D-amino_acid_metab_enzyme"/>
</dbReference>
<evidence type="ECO:0000256" key="7">
    <source>
        <dbReference type="ARBA" id="ARBA00022898"/>
    </source>
</evidence>
<evidence type="ECO:0000256" key="12">
    <source>
        <dbReference type="ARBA" id="ARBA00069616"/>
    </source>
</evidence>
<dbReference type="KEGG" id="pgu:PGUG_03285"/>
<dbReference type="InParanoid" id="A5DJ34"/>